<keyword evidence="8 21" id="KW-0245">EGF-like domain</keyword>
<dbReference type="Proteomes" id="UP000887581">
    <property type="component" value="Unplaced"/>
</dbReference>
<dbReference type="Pfam" id="PF02210">
    <property type="entry name" value="Laminin_G_2"/>
    <property type="match status" value="1"/>
</dbReference>
<feature type="domain" description="EGF-like" evidence="24">
    <location>
        <begin position="1225"/>
        <end position="1263"/>
    </location>
</feature>
<dbReference type="PROSITE" id="PS50025">
    <property type="entry name" value="LAM_G_DOMAIN"/>
    <property type="match status" value="1"/>
</dbReference>
<dbReference type="InterPro" id="IPR013032">
    <property type="entry name" value="EGF-like_CS"/>
</dbReference>
<keyword evidence="4 22" id="KW-0813">Transport</keyword>
<evidence type="ECO:0000313" key="26">
    <source>
        <dbReference type="WBParaSite" id="sdigi.contig6.g789.t1"/>
    </source>
</evidence>
<keyword evidence="5 22" id="KW-0894">Sodium channel</keyword>
<dbReference type="PROSITE" id="PS51450">
    <property type="entry name" value="LRR"/>
    <property type="match status" value="4"/>
</dbReference>
<dbReference type="InterPro" id="IPR020903">
    <property type="entry name" value="ENaC_CS"/>
</dbReference>
<evidence type="ECO:0000256" key="7">
    <source>
        <dbReference type="ARBA" id="ARBA00022525"/>
    </source>
</evidence>
<evidence type="ECO:0000256" key="13">
    <source>
        <dbReference type="ARBA" id="ARBA00022989"/>
    </source>
</evidence>
<evidence type="ECO:0000256" key="10">
    <source>
        <dbReference type="ARBA" id="ARBA00022692"/>
    </source>
</evidence>
<evidence type="ECO:0000256" key="22">
    <source>
        <dbReference type="RuleBase" id="RU000679"/>
    </source>
</evidence>
<dbReference type="Pfam" id="PF01462">
    <property type="entry name" value="LRRNT"/>
    <property type="match status" value="2"/>
</dbReference>
<dbReference type="SMART" id="SM00369">
    <property type="entry name" value="LRR_TYP"/>
    <property type="match status" value="10"/>
</dbReference>
<feature type="disulfide bond" evidence="21">
    <location>
        <begin position="833"/>
        <end position="842"/>
    </location>
</feature>
<dbReference type="FunFam" id="2.10.25.10:FF:000851">
    <property type="entry name" value="Slit homolog 1 protein"/>
    <property type="match status" value="1"/>
</dbReference>
<dbReference type="CDD" id="cd00110">
    <property type="entry name" value="LamG"/>
    <property type="match status" value="1"/>
</dbReference>
<dbReference type="GO" id="GO:0005886">
    <property type="term" value="C:plasma membrane"/>
    <property type="evidence" value="ECO:0007669"/>
    <property type="project" value="TreeGrafter"/>
</dbReference>
<evidence type="ECO:0000256" key="16">
    <source>
        <dbReference type="ARBA" id="ARBA00023136"/>
    </source>
</evidence>
<dbReference type="PROSITE" id="PS50026">
    <property type="entry name" value="EGF_3"/>
    <property type="match status" value="7"/>
</dbReference>
<dbReference type="InterPro" id="IPR001611">
    <property type="entry name" value="Leu-rich_rpt"/>
</dbReference>
<name>A0A915PYQ8_9BILA</name>
<keyword evidence="6" id="KW-0217">Developmental protein</keyword>
<feature type="disulfide bond" evidence="21">
    <location>
        <begin position="1253"/>
        <end position="1262"/>
    </location>
</feature>
<keyword evidence="12" id="KW-0677">Repeat</keyword>
<keyword evidence="11" id="KW-0732">Signal</keyword>
<keyword evidence="18" id="KW-0325">Glycoprotein</keyword>
<dbReference type="Gene3D" id="3.80.10.10">
    <property type="entry name" value="Ribonuclease Inhibitor"/>
    <property type="match status" value="4"/>
</dbReference>
<evidence type="ECO:0000256" key="6">
    <source>
        <dbReference type="ARBA" id="ARBA00022473"/>
    </source>
</evidence>
<dbReference type="GO" id="GO:0005272">
    <property type="term" value="F:sodium channel activity"/>
    <property type="evidence" value="ECO:0007669"/>
    <property type="project" value="UniProtKB-KW"/>
</dbReference>
<dbReference type="InterPro" id="IPR032675">
    <property type="entry name" value="LRR_dom_sf"/>
</dbReference>
<dbReference type="SMART" id="SM00365">
    <property type="entry name" value="LRR_SD22"/>
    <property type="match status" value="7"/>
</dbReference>
<feature type="disulfide bond" evidence="21">
    <location>
        <begin position="872"/>
        <end position="881"/>
    </location>
</feature>
<dbReference type="Gene3D" id="2.60.470.10">
    <property type="entry name" value="Acid-sensing ion channels like domains"/>
    <property type="match status" value="2"/>
</dbReference>
<feature type="disulfide bond" evidence="21">
    <location>
        <begin position="910"/>
        <end position="919"/>
    </location>
</feature>
<dbReference type="InterPro" id="IPR001881">
    <property type="entry name" value="EGF-like_Ca-bd_dom"/>
</dbReference>
<dbReference type="FunFam" id="3.80.10.10:FF:000002">
    <property type="entry name" value="Slit guidance ligand 2"/>
    <property type="match status" value="2"/>
</dbReference>
<dbReference type="InterPro" id="IPR000483">
    <property type="entry name" value="Cys-rich_flank_reg_C"/>
</dbReference>
<evidence type="ECO:0000256" key="15">
    <source>
        <dbReference type="ARBA" id="ARBA00023065"/>
    </source>
</evidence>
<keyword evidence="15 22" id="KW-0406">Ion transport</keyword>
<dbReference type="InterPro" id="IPR003591">
    <property type="entry name" value="Leu-rich_rpt_typical-subtyp"/>
</dbReference>
<evidence type="ECO:0000313" key="25">
    <source>
        <dbReference type="Proteomes" id="UP000887581"/>
    </source>
</evidence>
<evidence type="ECO:0000256" key="11">
    <source>
        <dbReference type="ARBA" id="ARBA00022729"/>
    </source>
</evidence>
<dbReference type="PROSITE" id="PS00010">
    <property type="entry name" value="ASX_HYDROXYL"/>
    <property type="match status" value="2"/>
</dbReference>
<dbReference type="PROSITE" id="PS01186">
    <property type="entry name" value="EGF_2"/>
    <property type="match status" value="5"/>
</dbReference>
<feature type="domain" description="EGF-like" evidence="24">
    <location>
        <begin position="884"/>
        <end position="920"/>
    </location>
</feature>
<dbReference type="Pfam" id="PF13855">
    <property type="entry name" value="LRR_8"/>
    <property type="match status" value="4"/>
</dbReference>
<comment type="caution">
    <text evidence="21">Lacks conserved residue(s) required for the propagation of feature annotation.</text>
</comment>
<dbReference type="SMART" id="SM00013">
    <property type="entry name" value="LRRNT"/>
    <property type="match status" value="3"/>
</dbReference>
<feature type="domain" description="EGF-like" evidence="24">
    <location>
        <begin position="922"/>
        <end position="960"/>
    </location>
</feature>
<dbReference type="InterPro" id="IPR054001">
    <property type="entry name" value="Mec-4/10_cyt"/>
</dbReference>
<feature type="domain" description="EGF-like" evidence="24">
    <location>
        <begin position="1009"/>
        <end position="1044"/>
    </location>
</feature>
<evidence type="ECO:0000256" key="21">
    <source>
        <dbReference type="PROSITE-ProRule" id="PRU00076"/>
    </source>
</evidence>
<evidence type="ECO:0000256" key="5">
    <source>
        <dbReference type="ARBA" id="ARBA00022461"/>
    </source>
</evidence>
<reference evidence="26" key="1">
    <citation type="submission" date="2022-11" db="UniProtKB">
        <authorList>
            <consortium name="WormBaseParasite"/>
        </authorList>
    </citation>
    <scope>IDENTIFICATION</scope>
</reference>
<dbReference type="NCBIfam" id="TIGR00867">
    <property type="entry name" value="deg-1"/>
    <property type="match status" value="1"/>
</dbReference>
<dbReference type="PROSITE" id="PS01206">
    <property type="entry name" value="ASC"/>
    <property type="match status" value="1"/>
</dbReference>
<evidence type="ECO:0000256" key="1">
    <source>
        <dbReference type="ARBA" id="ARBA00004141"/>
    </source>
</evidence>
<dbReference type="PROSITE" id="PS00022">
    <property type="entry name" value="EGF_1"/>
    <property type="match status" value="7"/>
</dbReference>
<keyword evidence="16" id="KW-0472">Membrane</keyword>
<dbReference type="GO" id="GO:0005576">
    <property type="term" value="C:extracellular region"/>
    <property type="evidence" value="ECO:0007669"/>
    <property type="project" value="UniProtKB-SubCell"/>
</dbReference>
<dbReference type="Gene3D" id="2.10.25.10">
    <property type="entry name" value="Laminin"/>
    <property type="match status" value="7"/>
</dbReference>
<dbReference type="CDD" id="cd00054">
    <property type="entry name" value="EGF_CA"/>
    <property type="match status" value="5"/>
</dbReference>
<evidence type="ECO:0000256" key="9">
    <source>
        <dbReference type="ARBA" id="ARBA00022614"/>
    </source>
</evidence>
<protein>
    <submittedName>
        <fullName evidence="26">Uncharacterized protein</fullName>
    </submittedName>
</protein>
<dbReference type="FunFam" id="2.10.25.10:FF:000053">
    <property type="entry name" value="Slit guidance ligand 2"/>
    <property type="match status" value="1"/>
</dbReference>
<evidence type="ECO:0000259" key="23">
    <source>
        <dbReference type="PROSITE" id="PS50025"/>
    </source>
</evidence>
<keyword evidence="19 22" id="KW-0739">Sodium transport</keyword>
<sequence>MHTAFNIKKKYRLEESDTFLLPTKEVFANDAKLWVWKLQSDRNLAQPKPENVLLHKNVKAEIEFKSRRLGLISPTKTAPLKNPRLSVKMDLSENLLTVMTDTQLRGPKSVRNLQLDRNLLTCLDSHVIATWTEMEILTLNGNNLSTMGQLGPMPNLRILKLAENPWLCDCRLRWMKKFISNSSSLARNTRCNRPAHLHSRVLESIDERAMKCSGIEKRASTSCRDTLVCPSVCTCTETTVDCRDRGLTHIPANLPPTTTELRLEQNQITYIPPRAFYNLHRLKRLDLSKNNIGEIGPRAFEGLKSLNSLVLYGNNVSDLPSEAFHGLVNLQLLLLNANKLQCLRGDTFSSLINLNLLSLYDNQIHSIANGTFDGLINLTTLHLARNPIICDCNLEWLAHLLAKKAVETSSARCESPKRVARRRSEAYVTANAGRCIIDHPCPIGCSCLDTSVDCSNRRWTDFPHKLPGYTTELRMSNNKIAAIRLSTNLHFENLSILLLDGNEIEFIESDSFSALRKIKELDLSRNKLRYFSTAVFGNGNLQITKLSIDGNGFICNCQIVDFLHYLKVNGSRMFSSATCREPRQLRGRAIASLRKDELFCTKSTENVCMENDNYCPSDCMCHETIVRCSNKNLKKFPHGIPVETTELFLDSNEIVHIPPELNKLRRLVKLDLSHNRIVAIGKEAFSNLTNLSTLILSYNKLQCLEEKAFSDLISLRILSLHGNDISILPESAFANLHNITHIALGSNSLYCDCRIAWFSRWIKSRFIEAGIARCELPLNLRNQLLLSANERQFRCIEKVPKNVLIKCDACIDNPCRNGGKCQRKSGRTFSCKCAASYHGEYCENKIDACYGQPCLNSATCKVLQNGRFKCHCVKGFEGDRCETNIDDCTNNKCQNGATCVDLINAYECKCSSMHAGQFCEKKVEFCSDEMNPCINGGMCIRQALSYRCNCPPGFTGTNCTINIDDCGKNLCRNNAICVDGVESYKCECTGGYTGEFCELSPLSIDHYPNTSPCHANSCEHGMCYELGSDVSCECYEGYTGKRCEQLRAAGYVHDGSFIALEPFIASPSGNLTFTLITSASTGVIIYYGNDAHLSVELYDGRLKISFCVGNIPASHMYSYVTVHDGRPHRIQIYIKGITLTLKIDNFEPQTVVNSGPEDSFILATKNFLYVGGVPTAVASKATFAFHLKQTNSFKGCISDFHVNDVAVDFNKAERKENILNGCAESVDLCCGVQCSSGTCTANSSLSRGYTCHCPPGYSGTQCEQREIFCAKEKFRHYYEQGGCRSVEQVKNGTAVLFHKLYTLYENASALRKRSVLPHNFFKDAALSSPSNRELIVSVIYCSSRSLDQRFCISLIAVANNSICLQNFTHFSFGIVIIVQRLESTCDLATGDFDLNSLPYEKRLAWHFKDFCCKTSAHGIPMIDKGFEIFHSNWIIINLDAAPFPSITLCNLNPYKASLATNVDLVRRMLTAFDGALNKASKTLSSNSSQKRNRRFARTVEKVQKASMFEPGYSKCKCEDPSDNKSECEGEKYKYEQPQSNDERCICAFDRNTKDAWPCYLDMYWTKDTCQNCDSRAFCERVNVTGQQIINIPCICAPSGVFCVAYDSDSDIISIWEYLADGELTEDPKFIEAMGFDGMTDEVAIVTKAKENIMFAMATLSMKDRQKISTTKRELVHKCSFNGIACDIDHDFLTHIDPNFGSCFTFNHNRSMNLTSLRAGPMYGLRMLVYVNASEYMPTTEATGIRLTIHDKEDYPFPDTFGYSAPTGYISSFGLRLKRMARLPAPYGDCIPDGKTSDYIYQNYEYSVEGCYRSCFQQLVLKDCHCGDPRFPVPPGYKHCQGTDPVARRCLDERTSKLGGPHGSFHCRCQQPCKQSIYSVTYSPAKWPSRSLNVQLGHCNGTRAECNKHYKENGAMIEVFYEQLNYEMLTESEAYGVGF</sequence>
<dbReference type="InterPro" id="IPR000152">
    <property type="entry name" value="EGF-type_Asp/Asn_hydroxyl_site"/>
</dbReference>
<dbReference type="InterPro" id="IPR001791">
    <property type="entry name" value="Laminin_G"/>
</dbReference>
<dbReference type="InterPro" id="IPR000742">
    <property type="entry name" value="EGF"/>
</dbReference>
<dbReference type="InterPro" id="IPR000372">
    <property type="entry name" value="LRRNT"/>
</dbReference>
<comment type="similarity">
    <text evidence="3 22">Belongs to the amiloride-sensitive sodium channel (TC 1.A.6) family.</text>
</comment>
<dbReference type="InterPro" id="IPR013320">
    <property type="entry name" value="ConA-like_dom_sf"/>
</dbReference>
<feature type="disulfide bond" evidence="21">
    <location>
        <begin position="1013"/>
        <end position="1023"/>
    </location>
</feature>
<dbReference type="FunFam" id="2.60.470.10:FF:000004">
    <property type="entry name" value="Degenerin unc-8"/>
    <property type="match status" value="1"/>
</dbReference>
<keyword evidence="20 22" id="KW-0407">Ion channel</keyword>
<dbReference type="GO" id="GO:0007399">
    <property type="term" value="P:nervous system development"/>
    <property type="evidence" value="ECO:0007669"/>
    <property type="project" value="UniProtKB-ARBA"/>
</dbReference>
<feature type="domain" description="EGF-like" evidence="24">
    <location>
        <begin position="845"/>
        <end position="882"/>
    </location>
</feature>
<dbReference type="InterPro" id="IPR050541">
    <property type="entry name" value="LRR_TM_domain-containing"/>
</dbReference>
<evidence type="ECO:0000256" key="18">
    <source>
        <dbReference type="ARBA" id="ARBA00023180"/>
    </source>
</evidence>
<dbReference type="Gene3D" id="2.60.120.200">
    <property type="match status" value="1"/>
</dbReference>
<keyword evidence="9" id="KW-0433">Leucine-rich repeat</keyword>
<evidence type="ECO:0000256" key="14">
    <source>
        <dbReference type="ARBA" id="ARBA00023053"/>
    </source>
</evidence>
<dbReference type="SMART" id="SM00282">
    <property type="entry name" value="LamG"/>
    <property type="match status" value="1"/>
</dbReference>
<dbReference type="InterPro" id="IPR018097">
    <property type="entry name" value="EGF_Ca-bd_CS"/>
</dbReference>
<keyword evidence="7" id="KW-0964">Secreted</keyword>
<comment type="subcellular location">
    <subcellularLocation>
        <location evidence="1">Membrane</location>
        <topology evidence="1">Multi-pass membrane protein</topology>
    </subcellularLocation>
    <subcellularLocation>
        <location evidence="2">Secreted</location>
    </subcellularLocation>
</comment>
<dbReference type="Pfam" id="PF22214">
    <property type="entry name" value="Mec-4_10_cyt"/>
    <property type="match status" value="1"/>
</dbReference>
<evidence type="ECO:0000256" key="8">
    <source>
        <dbReference type="ARBA" id="ARBA00022536"/>
    </source>
</evidence>
<evidence type="ECO:0000256" key="19">
    <source>
        <dbReference type="ARBA" id="ARBA00023201"/>
    </source>
</evidence>
<evidence type="ECO:0000259" key="24">
    <source>
        <dbReference type="PROSITE" id="PS50026"/>
    </source>
</evidence>
<feature type="disulfide bond" evidence="21">
    <location>
        <begin position="1229"/>
        <end position="1239"/>
    </location>
</feature>
<accession>A0A915PYQ8</accession>
<dbReference type="PANTHER" id="PTHR24369:SF196">
    <property type="entry name" value="RETICULON 4 RECEPTOR LIKE 1"/>
    <property type="match status" value="1"/>
</dbReference>
<dbReference type="Pfam" id="PF00008">
    <property type="entry name" value="EGF"/>
    <property type="match status" value="3"/>
</dbReference>
<dbReference type="SUPFAM" id="SSF57196">
    <property type="entry name" value="EGF/Laminin"/>
    <property type="match status" value="6"/>
</dbReference>
<evidence type="ECO:0000256" key="4">
    <source>
        <dbReference type="ARBA" id="ARBA00022448"/>
    </source>
</evidence>
<feature type="disulfide bond" evidence="21">
    <location>
        <begin position="1034"/>
        <end position="1043"/>
    </location>
</feature>
<feature type="domain" description="EGF-like" evidence="24">
    <location>
        <begin position="808"/>
        <end position="843"/>
    </location>
</feature>
<evidence type="ECO:0000256" key="2">
    <source>
        <dbReference type="ARBA" id="ARBA00004613"/>
    </source>
</evidence>
<dbReference type="PROSITE" id="PS01187">
    <property type="entry name" value="EGF_CA"/>
    <property type="match status" value="2"/>
</dbReference>
<organism evidence="25 26">
    <name type="scientific">Setaria digitata</name>
    <dbReference type="NCBI Taxonomy" id="48799"/>
    <lineage>
        <taxon>Eukaryota</taxon>
        <taxon>Metazoa</taxon>
        <taxon>Ecdysozoa</taxon>
        <taxon>Nematoda</taxon>
        <taxon>Chromadorea</taxon>
        <taxon>Rhabditida</taxon>
        <taxon>Spirurina</taxon>
        <taxon>Spiruromorpha</taxon>
        <taxon>Filarioidea</taxon>
        <taxon>Setariidae</taxon>
        <taxon>Setaria</taxon>
    </lineage>
</organism>
<dbReference type="PRINTS" id="PR01078">
    <property type="entry name" value="AMINACHANNEL"/>
</dbReference>
<dbReference type="FunFam" id="2.10.25.10:FF:000045">
    <property type="entry name" value="Slit guidance ligand 2"/>
    <property type="match status" value="1"/>
</dbReference>
<keyword evidence="25" id="KW-1185">Reference proteome</keyword>
<dbReference type="SUPFAM" id="SSF49899">
    <property type="entry name" value="Concanavalin A-like lectins/glucanases"/>
    <property type="match status" value="1"/>
</dbReference>
<evidence type="ECO:0000256" key="3">
    <source>
        <dbReference type="ARBA" id="ARBA00007193"/>
    </source>
</evidence>
<keyword evidence="13" id="KW-1133">Transmembrane helix</keyword>
<keyword evidence="17 21" id="KW-1015">Disulfide bond</keyword>
<keyword evidence="14" id="KW-0915">Sodium</keyword>
<feature type="domain" description="EGF-like" evidence="24">
    <location>
        <begin position="962"/>
        <end position="998"/>
    </location>
</feature>
<dbReference type="InterPro" id="IPR004726">
    <property type="entry name" value="Deg-1"/>
</dbReference>
<dbReference type="InterPro" id="IPR001873">
    <property type="entry name" value="ENaC"/>
</dbReference>
<evidence type="ECO:0000256" key="20">
    <source>
        <dbReference type="ARBA" id="ARBA00023303"/>
    </source>
</evidence>
<dbReference type="SMART" id="SM00179">
    <property type="entry name" value="EGF_CA"/>
    <property type="match status" value="6"/>
</dbReference>
<evidence type="ECO:0000256" key="17">
    <source>
        <dbReference type="ARBA" id="ARBA00023157"/>
    </source>
</evidence>
<dbReference type="FunFam" id="2.10.25.10:FF:000142">
    <property type="entry name" value="Crumbs cell polarity complex component 2"/>
    <property type="match status" value="1"/>
</dbReference>
<feature type="disulfide bond" evidence="21">
    <location>
        <begin position="988"/>
        <end position="997"/>
    </location>
</feature>
<dbReference type="Pfam" id="PF00858">
    <property type="entry name" value="ASC"/>
    <property type="match status" value="1"/>
</dbReference>
<proteinExistence type="inferred from homology"/>
<dbReference type="SUPFAM" id="SSF52058">
    <property type="entry name" value="L domain-like"/>
    <property type="match status" value="2"/>
</dbReference>
<dbReference type="WBParaSite" id="sdigi.contig6.g789.t1">
    <property type="protein sequence ID" value="sdigi.contig6.g789.t1"/>
    <property type="gene ID" value="sdigi.contig6.g789"/>
</dbReference>
<feature type="disulfide bond" evidence="21">
    <location>
        <begin position="1234"/>
        <end position="1251"/>
    </location>
</feature>
<dbReference type="Pfam" id="PF12661">
    <property type="entry name" value="hEGF"/>
    <property type="match status" value="2"/>
</dbReference>
<dbReference type="SMART" id="SM00181">
    <property type="entry name" value="EGF"/>
    <property type="match status" value="7"/>
</dbReference>
<feature type="disulfide bond" evidence="21">
    <location>
        <begin position="950"/>
        <end position="959"/>
    </location>
</feature>
<feature type="domain" description="Laminin G" evidence="23">
    <location>
        <begin position="1047"/>
        <end position="1222"/>
    </location>
</feature>
<dbReference type="PANTHER" id="PTHR24369">
    <property type="entry name" value="ANTIGEN BSP, PUTATIVE-RELATED"/>
    <property type="match status" value="1"/>
</dbReference>
<dbReference type="SMART" id="SM00082">
    <property type="entry name" value="LRRCT"/>
    <property type="match status" value="4"/>
</dbReference>
<keyword evidence="10 22" id="KW-0812">Transmembrane</keyword>
<dbReference type="GO" id="GO:0005509">
    <property type="term" value="F:calcium ion binding"/>
    <property type="evidence" value="ECO:0007669"/>
    <property type="project" value="InterPro"/>
</dbReference>
<evidence type="ECO:0000256" key="12">
    <source>
        <dbReference type="ARBA" id="ARBA00022737"/>
    </source>
</evidence>